<dbReference type="EMBL" id="JBBDGL010000005">
    <property type="protein sequence ID" value="MEJ1156618.1"/>
    <property type="molecule type" value="Genomic_DNA"/>
</dbReference>
<accession>A0ABU8LXI9</accession>
<gene>
    <name evidence="3" type="ORF">WDU96_13490</name>
</gene>
<organism evidence="3 4">
    <name type="scientific">Microbacterium marmarense</name>
    <dbReference type="NCBI Taxonomy" id="3122051"/>
    <lineage>
        <taxon>Bacteria</taxon>
        <taxon>Bacillati</taxon>
        <taxon>Actinomycetota</taxon>
        <taxon>Actinomycetes</taxon>
        <taxon>Micrococcales</taxon>
        <taxon>Microbacteriaceae</taxon>
        <taxon>Microbacterium</taxon>
    </lineage>
</organism>
<sequence>MTTSAPGSTPPSANDAAFTEQTAASQPATRGRSALGLAAVIVAAVALLPAVLLVLISLIPGMNPVLWLLIVVLPVVGLLGFVALILGIIALVKARPGVSKTLPIVGTALGAFAVLAPVSLVFGWWA</sequence>
<keyword evidence="4" id="KW-1185">Reference proteome</keyword>
<dbReference type="RefSeq" id="WP_337339047.1">
    <property type="nucleotide sequence ID" value="NZ_JBBDGL010000005.1"/>
</dbReference>
<reference evidence="3 4" key="1">
    <citation type="submission" date="2024-02" db="EMBL/GenBank/DDBJ databases">
        <authorList>
            <person name="Saticioglu I.B."/>
        </authorList>
    </citation>
    <scope>NUCLEOTIDE SEQUENCE [LARGE SCALE GENOMIC DNA]</scope>
    <source>
        <strain evidence="3 4">Mu-86</strain>
    </source>
</reference>
<feature type="transmembrane region" description="Helical" evidence="2">
    <location>
        <begin position="65"/>
        <end position="92"/>
    </location>
</feature>
<feature type="region of interest" description="Disordered" evidence="1">
    <location>
        <begin position="1"/>
        <end position="21"/>
    </location>
</feature>
<protein>
    <submittedName>
        <fullName evidence="3">Uncharacterized protein</fullName>
    </submittedName>
</protein>
<feature type="compositionally biased region" description="Polar residues" evidence="1">
    <location>
        <begin position="1"/>
        <end position="12"/>
    </location>
</feature>
<evidence type="ECO:0000256" key="1">
    <source>
        <dbReference type="SAM" id="MobiDB-lite"/>
    </source>
</evidence>
<dbReference type="Proteomes" id="UP001368654">
    <property type="component" value="Unassembled WGS sequence"/>
</dbReference>
<evidence type="ECO:0000313" key="4">
    <source>
        <dbReference type="Proteomes" id="UP001368654"/>
    </source>
</evidence>
<comment type="caution">
    <text evidence="3">The sequence shown here is derived from an EMBL/GenBank/DDBJ whole genome shotgun (WGS) entry which is preliminary data.</text>
</comment>
<keyword evidence="2" id="KW-1133">Transmembrane helix</keyword>
<evidence type="ECO:0000313" key="3">
    <source>
        <dbReference type="EMBL" id="MEJ1156618.1"/>
    </source>
</evidence>
<proteinExistence type="predicted"/>
<feature type="transmembrane region" description="Helical" evidence="2">
    <location>
        <begin position="34"/>
        <end position="59"/>
    </location>
</feature>
<keyword evidence="2" id="KW-0472">Membrane</keyword>
<feature type="transmembrane region" description="Helical" evidence="2">
    <location>
        <begin position="104"/>
        <end position="125"/>
    </location>
</feature>
<keyword evidence="2" id="KW-0812">Transmembrane</keyword>
<name>A0ABU8LXI9_9MICO</name>
<evidence type="ECO:0000256" key="2">
    <source>
        <dbReference type="SAM" id="Phobius"/>
    </source>
</evidence>